<comment type="subcellular location">
    <subcellularLocation>
        <location evidence="1">Nucleus</location>
    </subcellularLocation>
</comment>
<dbReference type="Pfam" id="PF01423">
    <property type="entry name" value="LSM"/>
    <property type="match status" value="1"/>
</dbReference>
<feature type="compositionally biased region" description="Polar residues" evidence="10">
    <location>
        <begin position="143"/>
        <end position="159"/>
    </location>
</feature>
<dbReference type="PANTHER" id="PTHR11021:SF0">
    <property type="entry name" value="SMALL NUCLEAR RIBONUCLEOPROTEIN F"/>
    <property type="match status" value="1"/>
</dbReference>
<accession>A0ABR3SGB3</accession>
<evidence type="ECO:0000259" key="11">
    <source>
        <dbReference type="PROSITE" id="PS52002"/>
    </source>
</evidence>
<dbReference type="Proteomes" id="UP001521116">
    <property type="component" value="Unassembled WGS sequence"/>
</dbReference>
<feature type="domain" description="Sm" evidence="11">
    <location>
        <begin position="8"/>
        <end position="81"/>
    </location>
</feature>
<keyword evidence="4" id="KW-0747">Spliceosome</keyword>
<dbReference type="Gene3D" id="2.30.30.100">
    <property type="match status" value="1"/>
</dbReference>
<gene>
    <name evidence="12" type="ORF">SLS56_009788</name>
</gene>
<comment type="similarity">
    <text evidence="2">Belongs to the snRNP Sm proteins family. SmF/LSm6 subfamily.</text>
</comment>
<evidence type="ECO:0000256" key="4">
    <source>
        <dbReference type="ARBA" id="ARBA00022728"/>
    </source>
</evidence>
<keyword evidence="5" id="KW-0694">RNA-binding</keyword>
<dbReference type="InterPro" id="IPR034100">
    <property type="entry name" value="Sm_F"/>
</dbReference>
<reference evidence="12 13" key="1">
    <citation type="submission" date="2024-02" db="EMBL/GenBank/DDBJ databases">
        <title>De novo assembly and annotation of 12 fungi associated with fruit tree decline syndrome in Ontario, Canada.</title>
        <authorList>
            <person name="Sulman M."/>
            <person name="Ellouze W."/>
            <person name="Ilyukhin E."/>
        </authorList>
    </citation>
    <scope>NUCLEOTIDE SEQUENCE [LARGE SCALE GENOMIC DNA]</scope>
    <source>
        <strain evidence="12 13">M1-105</strain>
    </source>
</reference>
<dbReference type="CDD" id="cd01722">
    <property type="entry name" value="Sm_F"/>
    <property type="match status" value="1"/>
</dbReference>
<evidence type="ECO:0000256" key="3">
    <source>
        <dbReference type="ARBA" id="ARBA00022664"/>
    </source>
</evidence>
<name>A0ABR3SGB3_9PEZI</name>
<keyword evidence="6" id="KW-0508">mRNA splicing</keyword>
<evidence type="ECO:0000256" key="6">
    <source>
        <dbReference type="ARBA" id="ARBA00023187"/>
    </source>
</evidence>
<sequence length="187" mass="20525">MSGFLPVNPRPMLVALVGKEIRVRLKWGYTEYTGALVSADSYMNLQLANTEEFIDGKSTGSLGQVLIRAPMTTSVAADPPVVKTEPKAGKDIMASSQGLATLKDEFSMGQHRANTKATDPPKPAFSKSPQYVQSWLHTVEPSVPTSLRDSPSSNTNTVSFKREHNDDNEKDEVDMSPNKKRAMVKKE</sequence>
<protein>
    <recommendedName>
        <fullName evidence="9">Sm protein F</fullName>
    </recommendedName>
</protein>
<organism evidence="12 13">
    <name type="scientific">Neofusicoccum ribis</name>
    <dbReference type="NCBI Taxonomy" id="45134"/>
    <lineage>
        <taxon>Eukaryota</taxon>
        <taxon>Fungi</taxon>
        <taxon>Dikarya</taxon>
        <taxon>Ascomycota</taxon>
        <taxon>Pezizomycotina</taxon>
        <taxon>Dothideomycetes</taxon>
        <taxon>Dothideomycetes incertae sedis</taxon>
        <taxon>Botryosphaeriales</taxon>
        <taxon>Botryosphaeriaceae</taxon>
        <taxon>Neofusicoccum</taxon>
    </lineage>
</organism>
<keyword evidence="3" id="KW-0507">mRNA processing</keyword>
<evidence type="ECO:0000256" key="7">
    <source>
        <dbReference type="ARBA" id="ARBA00023242"/>
    </source>
</evidence>
<dbReference type="InterPro" id="IPR047575">
    <property type="entry name" value="Sm"/>
</dbReference>
<evidence type="ECO:0000256" key="8">
    <source>
        <dbReference type="ARBA" id="ARBA00023274"/>
    </source>
</evidence>
<keyword evidence="13" id="KW-1185">Reference proteome</keyword>
<evidence type="ECO:0000313" key="13">
    <source>
        <dbReference type="Proteomes" id="UP001521116"/>
    </source>
</evidence>
<dbReference type="PROSITE" id="PS52002">
    <property type="entry name" value="SM"/>
    <property type="match status" value="1"/>
</dbReference>
<evidence type="ECO:0000256" key="9">
    <source>
        <dbReference type="ARBA" id="ARBA00030144"/>
    </source>
</evidence>
<dbReference type="PANTHER" id="PTHR11021">
    <property type="entry name" value="SMALL NUCLEAR RIBONUCLEOPROTEIN F SNRNP-F"/>
    <property type="match status" value="1"/>
</dbReference>
<dbReference type="InterPro" id="IPR016487">
    <property type="entry name" value="Lsm6/sSmF"/>
</dbReference>
<dbReference type="EMBL" id="JAJVDC020000173">
    <property type="protein sequence ID" value="KAL1620197.1"/>
    <property type="molecule type" value="Genomic_DNA"/>
</dbReference>
<evidence type="ECO:0000313" key="12">
    <source>
        <dbReference type="EMBL" id="KAL1620197.1"/>
    </source>
</evidence>
<dbReference type="InterPro" id="IPR010920">
    <property type="entry name" value="LSM_dom_sf"/>
</dbReference>
<keyword evidence="8" id="KW-0687">Ribonucleoprotein</keyword>
<dbReference type="SUPFAM" id="SSF50182">
    <property type="entry name" value="Sm-like ribonucleoproteins"/>
    <property type="match status" value="1"/>
</dbReference>
<dbReference type="SMART" id="SM00651">
    <property type="entry name" value="Sm"/>
    <property type="match status" value="1"/>
</dbReference>
<feature type="region of interest" description="Disordered" evidence="10">
    <location>
        <begin position="142"/>
        <end position="187"/>
    </location>
</feature>
<comment type="caution">
    <text evidence="12">The sequence shown here is derived from an EMBL/GenBank/DDBJ whole genome shotgun (WGS) entry which is preliminary data.</text>
</comment>
<keyword evidence="7" id="KW-0539">Nucleus</keyword>
<evidence type="ECO:0000256" key="10">
    <source>
        <dbReference type="SAM" id="MobiDB-lite"/>
    </source>
</evidence>
<evidence type="ECO:0000256" key="2">
    <source>
        <dbReference type="ARBA" id="ARBA00007927"/>
    </source>
</evidence>
<proteinExistence type="inferred from homology"/>
<evidence type="ECO:0000256" key="5">
    <source>
        <dbReference type="ARBA" id="ARBA00022884"/>
    </source>
</evidence>
<dbReference type="InterPro" id="IPR001163">
    <property type="entry name" value="Sm_dom_euk/arc"/>
</dbReference>
<evidence type="ECO:0000256" key="1">
    <source>
        <dbReference type="ARBA" id="ARBA00004123"/>
    </source>
</evidence>
<feature type="compositionally biased region" description="Basic residues" evidence="10">
    <location>
        <begin position="178"/>
        <end position="187"/>
    </location>
</feature>